<keyword evidence="3" id="KW-1185">Reference proteome</keyword>
<evidence type="ECO:0000313" key="3">
    <source>
        <dbReference type="Proteomes" id="UP001159363"/>
    </source>
</evidence>
<dbReference type="EMBL" id="JARBHB010000012">
    <property type="protein sequence ID" value="KAJ8871753.1"/>
    <property type="molecule type" value="Genomic_DNA"/>
</dbReference>
<accession>A0ABQ9GI98</accession>
<proteinExistence type="predicted"/>
<organism evidence="2 3">
    <name type="scientific">Dryococelus australis</name>
    <dbReference type="NCBI Taxonomy" id="614101"/>
    <lineage>
        <taxon>Eukaryota</taxon>
        <taxon>Metazoa</taxon>
        <taxon>Ecdysozoa</taxon>
        <taxon>Arthropoda</taxon>
        <taxon>Hexapoda</taxon>
        <taxon>Insecta</taxon>
        <taxon>Pterygota</taxon>
        <taxon>Neoptera</taxon>
        <taxon>Polyneoptera</taxon>
        <taxon>Phasmatodea</taxon>
        <taxon>Verophasmatodea</taxon>
        <taxon>Anareolatae</taxon>
        <taxon>Phasmatidae</taxon>
        <taxon>Eurycanthinae</taxon>
        <taxon>Dryococelus</taxon>
    </lineage>
</organism>
<sequence>MYRGMLEGPELVFESSICKTRAGMQEKGKRETPEKRRQPAASSGTIPTCENPGVARPGIEPGSP</sequence>
<gene>
    <name evidence="2" type="ORF">PR048_028090</name>
</gene>
<name>A0ABQ9GI98_9NEOP</name>
<feature type="compositionally biased region" description="Basic and acidic residues" evidence="1">
    <location>
        <begin position="24"/>
        <end position="37"/>
    </location>
</feature>
<comment type="caution">
    <text evidence="2">The sequence shown here is derived from an EMBL/GenBank/DDBJ whole genome shotgun (WGS) entry which is preliminary data.</text>
</comment>
<protein>
    <submittedName>
        <fullName evidence="2">Uncharacterized protein</fullName>
    </submittedName>
</protein>
<evidence type="ECO:0000313" key="2">
    <source>
        <dbReference type="EMBL" id="KAJ8871753.1"/>
    </source>
</evidence>
<reference evidence="2 3" key="1">
    <citation type="submission" date="2023-02" db="EMBL/GenBank/DDBJ databases">
        <title>LHISI_Scaffold_Assembly.</title>
        <authorList>
            <person name="Stuart O.P."/>
            <person name="Cleave R."/>
            <person name="Magrath M.J.L."/>
            <person name="Mikheyev A.S."/>
        </authorList>
    </citation>
    <scope>NUCLEOTIDE SEQUENCE [LARGE SCALE GENOMIC DNA]</scope>
    <source>
        <strain evidence="2">Daus_M_001</strain>
        <tissue evidence="2">Leg muscle</tissue>
    </source>
</reference>
<evidence type="ECO:0000256" key="1">
    <source>
        <dbReference type="SAM" id="MobiDB-lite"/>
    </source>
</evidence>
<feature type="region of interest" description="Disordered" evidence="1">
    <location>
        <begin position="17"/>
        <end position="64"/>
    </location>
</feature>
<dbReference type="Proteomes" id="UP001159363">
    <property type="component" value="Chromosome 11"/>
</dbReference>